<accession>A0AAD7FY62</accession>
<organism evidence="4 5">
    <name type="scientific">Roridomyces roridus</name>
    <dbReference type="NCBI Taxonomy" id="1738132"/>
    <lineage>
        <taxon>Eukaryota</taxon>
        <taxon>Fungi</taxon>
        <taxon>Dikarya</taxon>
        <taxon>Basidiomycota</taxon>
        <taxon>Agaricomycotina</taxon>
        <taxon>Agaricomycetes</taxon>
        <taxon>Agaricomycetidae</taxon>
        <taxon>Agaricales</taxon>
        <taxon>Marasmiineae</taxon>
        <taxon>Mycenaceae</taxon>
        <taxon>Roridomyces</taxon>
    </lineage>
</organism>
<evidence type="ECO:0000256" key="2">
    <source>
        <dbReference type="ARBA" id="ARBA00022737"/>
    </source>
</evidence>
<dbReference type="PANTHER" id="PTHR44472">
    <property type="entry name" value="DDB1- AND CUL4-ASSOCIATED FACTOR 4-RELATED"/>
    <property type="match status" value="1"/>
</dbReference>
<comment type="caution">
    <text evidence="4">The sequence shown here is derived from an EMBL/GenBank/DDBJ whole genome shotgun (WGS) entry which is preliminary data.</text>
</comment>
<proteinExistence type="predicted"/>
<feature type="region of interest" description="Disordered" evidence="3">
    <location>
        <begin position="15"/>
        <end position="50"/>
    </location>
</feature>
<reference evidence="4" key="1">
    <citation type="submission" date="2023-03" db="EMBL/GenBank/DDBJ databases">
        <title>Massive genome expansion in bonnet fungi (Mycena s.s.) driven by repeated elements and novel gene families across ecological guilds.</title>
        <authorList>
            <consortium name="Lawrence Berkeley National Laboratory"/>
            <person name="Harder C.B."/>
            <person name="Miyauchi S."/>
            <person name="Viragh M."/>
            <person name="Kuo A."/>
            <person name="Thoen E."/>
            <person name="Andreopoulos B."/>
            <person name="Lu D."/>
            <person name="Skrede I."/>
            <person name="Drula E."/>
            <person name="Henrissat B."/>
            <person name="Morin E."/>
            <person name="Kohler A."/>
            <person name="Barry K."/>
            <person name="LaButti K."/>
            <person name="Morin E."/>
            <person name="Salamov A."/>
            <person name="Lipzen A."/>
            <person name="Mereny Z."/>
            <person name="Hegedus B."/>
            <person name="Baldrian P."/>
            <person name="Stursova M."/>
            <person name="Weitz H."/>
            <person name="Taylor A."/>
            <person name="Grigoriev I.V."/>
            <person name="Nagy L.G."/>
            <person name="Martin F."/>
            <person name="Kauserud H."/>
        </authorList>
    </citation>
    <scope>NUCLEOTIDE SEQUENCE</scope>
    <source>
        <strain evidence="4">9284</strain>
    </source>
</reference>
<feature type="compositionally biased region" description="Pro residues" evidence="3">
    <location>
        <begin position="24"/>
        <end position="38"/>
    </location>
</feature>
<feature type="non-terminal residue" evidence="4">
    <location>
        <position position="421"/>
    </location>
</feature>
<protein>
    <recommendedName>
        <fullName evidence="6">WD40 repeat-like protein</fullName>
    </recommendedName>
</protein>
<dbReference type="InterPro" id="IPR015943">
    <property type="entry name" value="WD40/YVTN_repeat-like_dom_sf"/>
</dbReference>
<dbReference type="EMBL" id="JARKIF010000003">
    <property type="protein sequence ID" value="KAJ7643923.1"/>
    <property type="molecule type" value="Genomic_DNA"/>
</dbReference>
<evidence type="ECO:0000256" key="3">
    <source>
        <dbReference type="SAM" id="MobiDB-lite"/>
    </source>
</evidence>
<evidence type="ECO:0000313" key="5">
    <source>
        <dbReference type="Proteomes" id="UP001221142"/>
    </source>
</evidence>
<dbReference type="GO" id="GO:0080008">
    <property type="term" value="C:Cul4-RING E3 ubiquitin ligase complex"/>
    <property type="evidence" value="ECO:0007669"/>
    <property type="project" value="TreeGrafter"/>
</dbReference>
<keyword evidence="5" id="KW-1185">Reference proteome</keyword>
<gene>
    <name evidence="4" type="ORF">FB45DRAFT_1114392</name>
</gene>
<dbReference type="AlphaFoldDB" id="A0AAD7FY62"/>
<dbReference type="Proteomes" id="UP001221142">
    <property type="component" value="Unassembled WGS sequence"/>
</dbReference>
<dbReference type="PANTHER" id="PTHR44472:SF1">
    <property type="entry name" value="DDB1 AND CUL4 ASSOCIATED FACTOR 4"/>
    <property type="match status" value="1"/>
</dbReference>
<dbReference type="Gene3D" id="2.130.10.10">
    <property type="entry name" value="YVTN repeat-like/Quinoprotein amine dehydrogenase"/>
    <property type="match status" value="1"/>
</dbReference>
<dbReference type="InterPro" id="IPR052254">
    <property type="entry name" value="CUL4-DDB1_E3_ligase_receptor"/>
</dbReference>
<evidence type="ECO:0000313" key="4">
    <source>
        <dbReference type="EMBL" id="KAJ7643923.1"/>
    </source>
</evidence>
<dbReference type="SUPFAM" id="SSF101898">
    <property type="entry name" value="NHL repeat"/>
    <property type="match status" value="1"/>
</dbReference>
<evidence type="ECO:0000256" key="1">
    <source>
        <dbReference type="ARBA" id="ARBA00022574"/>
    </source>
</evidence>
<keyword evidence="2" id="KW-0677">Repeat</keyword>
<name>A0AAD7FY62_9AGAR</name>
<sequence>LPGFYFDPERNRYFPISSRAAESRPPPPAPTPQLPPPSNNSDRPTRATRSKRILWTTGPSFAARTRVFNSLLHARLEATSQSQNATWPVPLGTTVSAFATTPWPSDSAVRQFIGDNNGCLYDRRYHSEWDEWGDWTLDLCLARGSYVSAILATPDHVVSVCFGSSTKLAIQRSGVPDRTTLLNFPAISDVRAASIQRGALALGSGSRGFLVPDLDVHHSVRVIATGSDVFSIAQHESLIYTGVRSGTVLRFDSRTKTDRTAHAQVICDSVLGWGSDPQAHAPLSSASFVRPLSDGASIVVGFMDGRLASYDLRFLRRSAPPTVVYASLPPGPSTSPPPLPLGVSLDPAERFVFSARRDGFLRGWALHNGRPLEPPDTNTGDGLFTTCFASPPTALCVIEEGGSVALWAAGDDQVSRWTLCV</sequence>
<keyword evidence="1" id="KW-0853">WD repeat</keyword>
<evidence type="ECO:0008006" key="6">
    <source>
        <dbReference type="Google" id="ProtNLM"/>
    </source>
</evidence>